<dbReference type="GO" id="GO:0015744">
    <property type="term" value="P:succinate transport"/>
    <property type="evidence" value="ECO:0007669"/>
    <property type="project" value="TreeGrafter"/>
</dbReference>
<evidence type="ECO:0000256" key="7">
    <source>
        <dbReference type="SAM" id="Phobius"/>
    </source>
</evidence>
<evidence type="ECO:0000256" key="2">
    <source>
        <dbReference type="ARBA" id="ARBA00022475"/>
    </source>
</evidence>
<dbReference type="GO" id="GO:0022857">
    <property type="term" value="F:transmembrane transporter activity"/>
    <property type="evidence" value="ECO:0007669"/>
    <property type="project" value="InterPro"/>
</dbReference>
<keyword evidence="10" id="KW-1185">Reference proteome</keyword>
<evidence type="ECO:0000313" key="10">
    <source>
        <dbReference type="Proteomes" id="UP000190657"/>
    </source>
</evidence>
<keyword evidence="4 7" id="KW-1133">Transmembrane helix</keyword>
<proteinExistence type="inferred from homology"/>
<evidence type="ECO:0000313" key="9">
    <source>
        <dbReference type="EMBL" id="SJZ69379.1"/>
    </source>
</evidence>
<accession>A0A1T4MQP4</accession>
<dbReference type="InterPro" id="IPR010619">
    <property type="entry name" value="ThrE-like_N"/>
</dbReference>
<dbReference type="STRING" id="290054.SAMN02745114_01341"/>
<keyword evidence="5 7" id="KW-0472">Membrane</keyword>
<protein>
    <submittedName>
        <fullName evidence="9">Uncharacterized membrane protein YjjP, DUF1212 family</fullName>
    </submittedName>
</protein>
<name>A0A1T4MQP4_9FIRM</name>
<evidence type="ECO:0000256" key="5">
    <source>
        <dbReference type="ARBA" id="ARBA00023136"/>
    </source>
</evidence>
<reference evidence="10" key="1">
    <citation type="submission" date="2017-02" db="EMBL/GenBank/DDBJ databases">
        <authorList>
            <person name="Varghese N."/>
            <person name="Submissions S."/>
        </authorList>
    </citation>
    <scope>NUCLEOTIDE SEQUENCE [LARGE SCALE GENOMIC DNA]</scope>
    <source>
        <strain evidence="10">ATCC 51222</strain>
    </source>
</reference>
<dbReference type="RefSeq" id="WP_078768808.1">
    <property type="nucleotide sequence ID" value="NZ_FUWW01000015.1"/>
</dbReference>
<feature type="transmembrane region" description="Helical" evidence="7">
    <location>
        <begin position="226"/>
        <end position="250"/>
    </location>
</feature>
<organism evidence="9 10">
    <name type="scientific">Eubacterium coprostanoligenes</name>
    <dbReference type="NCBI Taxonomy" id="290054"/>
    <lineage>
        <taxon>Bacteria</taxon>
        <taxon>Bacillati</taxon>
        <taxon>Bacillota</taxon>
        <taxon>Clostridia</taxon>
        <taxon>Eubacteriales</taxon>
        <taxon>Eubacteriaceae</taxon>
        <taxon>Eubacterium</taxon>
    </lineage>
</organism>
<feature type="transmembrane region" description="Helical" evidence="7">
    <location>
        <begin position="166"/>
        <end position="184"/>
    </location>
</feature>
<comment type="subcellular location">
    <subcellularLocation>
        <location evidence="1">Cell membrane</location>
        <topology evidence="1">Multi-pass membrane protein</topology>
    </subcellularLocation>
</comment>
<dbReference type="PANTHER" id="PTHR34390:SF2">
    <property type="entry name" value="SUCCINATE TRANSPORTER SUBUNIT YJJP-RELATED"/>
    <property type="match status" value="1"/>
</dbReference>
<keyword evidence="2" id="KW-1003">Cell membrane</keyword>
<feature type="transmembrane region" description="Helical" evidence="7">
    <location>
        <begin position="196"/>
        <end position="214"/>
    </location>
</feature>
<comment type="similarity">
    <text evidence="6">Belongs to the ThrE exporter (TC 2.A.79) family.</text>
</comment>
<evidence type="ECO:0000256" key="3">
    <source>
        <dbReference type="ARBA" id="ARBA00022692"/>
    </source>
</evidence>
<dbReference type="AlphaFoldDB" id="A0A1T4MQP4"/>
<evidence type="ECO:0000256" key="1">
    <source>
        <dbReference type="ARBA" id="ARBA00004651"/>
    </source>
</evidence>
<evidence type="ECO:0000256" key="4">
    <source>
        <dbReference type="ARBA" id="ARBA00022989"/>
    </source>
</evidence>
<evidence type="ECO:0000259" key="8">
    <source>
        <dbReference type="Pfam" id="PF06738"/>
    </source>
</evidence>
<dbReference type="GO" id="GO:0005886">
    <property type="term" value="C:plasma membrane"/>
    <property type="evidence" value="ECO:0007669"/>
    <property type="project" value="UniProtKB-SubCell"/>
</dbReference>
<feature type="transmembrane region" description="Helical" evidence="7">
    <location>
        <begin position="121"/>
        <end position="154"/>
    </location>
</feature>
<feature type="domain" description="Threonine/serine exporter-like N-terminal" evidence="8">
    <location>
        <begin position="17"/>
        <end position="247"/>
    </location>
</feature>
<dbReference type="EMBL" id="FUWW01000015">
    <property type="protein sequence ID" value="SJZ69379.1"/>
    <property type="molecule type" value="Genomic_DNA"/>
</dbReference>
<gene>
    <name evidence="9" type="ORF">SAMN02745114_01341</name>
</gene>
<sequence length="254" mass="28103">MTDRQCDLFLESLLDFGSQYVSAGTQVKRVEDSLIKICKVYGFENIEIYAVTSLIVATIKNDDGKHFTQSVRVTKSGTDLGRSEDLNNLFKYICENKPNVEELNNLIKHPKTTKHKPFIKCFGYAIAAGSFAVFFGGAVYDGLAAAVIGLFIYFMDYHFKLRNINNIVYTFTASFLAGLLAIFCTKIGFGNNLDKVMIGDIMLFIPGLLLVNSIQEMFNKDIVAGLYKFIEALLTAVAIAAGYALSMIMIGGLK</sequence>
<keyword evidence="3 7" id="KW-0812">Transmembrane</keyword>
<dbReference type="InterPro" id="IPR050539">
    <property type="entry name" value="ThrE_Dicarb/AminoAcid_Exp"/>
</dbReference>
<dbReference type="Proteomes" id="UP000190657">
    <property type="component" value="Unassembled WGS sequence"/>
</dbReference>
<dbReference type="OrthoDB" id="9813917at2"/>
<evidence type="ECO:0000256" key="6">
    <source>
        <dbReference type="ARBA" id="ARBA00034125"/>
    </source>
</evidence>
<dbReference type="Pfam" id="PF06738">
    <property type="entry name" value="ThrE"/>
    <property type="match status" value="1"/>
</dbReference>
<dbReference type="PANTHER" id="PTHR34390">
    <property type="entry name" value="UPF0442 PROTEIN YJJB-RELATED"/>
    <property type="match status" value="1"/>
</dbReference>